<dbReference type="AlphaFoldDB" id="E9SHG5"/>
<accession>E9SHG5</accession>
<gene>
    <name evidence="1" type="ORF">CUS_4668</name>
</gene>
<evidence type="ECO:0000313" key="2">
    <source>
        <dbReference type="Proteomes" id="UP000004259"/>
    </source>
</evidence>
<keyword evidence="2" id="KW-1185">Reference proteome</keyword>
<dbReference type="EMBL" id="ADKM02000131">
    <property type="protein sequence ID" value="EGC01291.1"/>
    <property type="molecule type" value="Genomic_DNA"/>
</dbReference>
<comment type="caution">
    <text evidence="1">The sequence shown here is derived from an EMBL/GenBank/DDBJ whole genome shotgun (WGS) entry which is preliminary data.</text>
</comment>
<dbReference type="STRING" id="246199.CUS_4668"/>
<dbReference type="OrthoDB" id="1815687at2"/>
<proteinExistence type="predicted"/>
<sequence>MQVLDVEPADSDFAELTLFDKIGAPADTMFLGEPYFDEVPEPSPLKWQTILGIDRAKVEKITANYIQFPI</sequence>
<organism evidence="1 2">
    <name type="scientific">Ruminococcus albus 8</name>
    <dbReference type="NCBI Taxonomy" id="246199"/>
    <lineage>
        <taxon>Bacteria</taxon>
        <taxon>Bacillati</taxon>
        <taxon>Bacillota</taxon>
        <taxon>Clostridia</taxon>
        <taxon>Eubacteriales</taxon>
        <taxon>Oscillospiraceae</taxon>
        <taxon>Ruminococcus</taxon>
    </lineage>
</organism>
<protein>
    <submittedName>
        <fullName evidence="1">Uncharacterized protein</fullName>
    </submittedName>
</protein>
<evidence type="ECO:0000313" key="1">
    <source>
        <dbReference type="EMBL" id="EGC01291.1"/>
    </source>
</evidence>
<dbReference type="Proteomes" id="UP000004259">
    <property type="component" value="Unassembled WGS sequence"/>
</dbReference>
<dbReference type="RefSeq" id="WP_002853154.1">
    <property type="nucleotide sequence ID" value="NZ_ADKM02000131.1"/>
</dbReference>
<reference evidence="1 2" key="1">
    <citation type="submission" date="2011-02" db="EMBL/GenBank/DDBJ databases">
        <authorList>
            <person name="Nelson K.E."/>
            <person name="Sutton G."/>
            <person name="Torralba M."/>
            <person name="Durkin S."/>
            <person name="Harkins D."/>
            <person name="Montgomery R."/>
            <person name="Ziemer C."/>
            <person name="Klaassens E."/>
            <person name="Ocuiv P."/>
            <person name="Morrison M."/>
        </authorList>
    </citation>
    <scope>NUCLEOTIDE SEQUENCE [LARGE SCALE GENOMIC DNA]</scope>
    <source>
        <strain evidence="1 2">8</strain>
    </source>
</reference>
<name>E9SHG5_RUMAL</name>